<dbReference type="Pfam" id="PF02221">
    <property type="entry name" value="E1_DerP2_DerF2"/>
    <property type="match status" value="1"/>
</dbReference>
<organism evidence="10 11">
    <name type="scientific">Kockovaella imperatae</name>
    <dbReference type="NCBI Taxonomy" id="4999"/>
    <lineage>
        <taxon>Eukaryota</taxon>
        <taxon>Fungi</taxon>
        <taxon>Dikarya</taxon>
        <taxon>Basidiomycota</taxon>
        <taxon>Agaricomycotina</taxon>
        <taxon>Tremellomycetes</taxon>
        <taxon>Tremellales</taxon>
        <taxon>Cuniculitremaceae</taxon>
        <taxon>Kockovaella</taxon>
    </lineage>
</organism>
<dbReference type="InterPro" id="IPR033917">
    <property type="entry name" value="ML_PG-PI_TP"/>
</dbReference>
<dbReference type="FunCoup" id="A0A1Y1UPY1">
    <property type="interactions" value="1"/>
</dbReference>
<comment type="function">
    <text evidence="1">Catalyzes the intermembrane transfer of phosphatidylglycerol and phosphatidylinositol.</text>
</comment>
<dbReference type="GeneID" id="33556630"/>
<evidence type="ECO:0000256" key="8">
    <source>
        <dbReference type="SAM" id="SignalP"/>
    </source>
</evidence>
<sequence>MKLSSFSLLPLALLPSINASFATDIFSYANSLVSSQSGEEARMHSQMSKDGPISIMDSWTWTNCGTAADVVQLKSIKVSPDPPVPGKNLTVTVDAEVLQVIEDGAYVDVTVKLGLIKLLQKEFDVCEEAKNANATVQCPVQKGPYSVSQTVELPKEIPKAKFSVAVRGFTVDDEDMVCLDLLVDFMKRPGSV</sequence>
<keyword evidence="6 8" id="KW-0732">Signal</keyword>
<dbReference type="STRING" id="4999.A0A1Y1UPY1"/>
<feature type="signal peptide" evidence="8">
    <location>
        <begin position="1"/>
        <end position="19"/>
    </location>
</feature>
<dbReference type="OrthoDB" id="6409159at2759"/>
<evidence type="ECO:0000256" key="5">
    <source>
        <dbReference type="ARBA" id="ARBA00022448"/>
    </source>
</evidence>
<evidence type="ECO:0000256" key="7">
    <source>
        <dbReference type="ARBA" id="ARBA00023055"/>
    </source>
</evidence>
<dbReference type="PANTHER" id="PTHR11306:SF0">
    <property type="entry name" value="PHOSPHATIDYLGLYCEROL_PHOSPHATIDYLINOSITOL TRANSFER PROTEIN"/>
    <property type="match status" value="1"/>
</dbReference>
<dbReference type="FunFam" id="2.70.220.10:FF:000004">
    <property type="entry name" value="Related to phosphatidylglycerol/phosphatidylinositol transfer protein"/>
    <property type="match status" value="1"/>
</dbReference>
<evidence type="ECO:0000256" key="4">
    <source>
        <dbReference type="ARBA" id="ARBA00016056"/>
    </source>
</evidence>
<dbReference type="InterPro" id="IPR014756">
    <property type="entry name" value="Ig_E-set"/>
</dbReference>
<proteinExistence type="inferred from homology"/>
<dbReference type="GO" id="GO:0032366">
    <property type="term" value="P:intracellular sterol transport"/>
    <property type="evidence" value="ECO:0007669"/>
    <property type="project" value="InterPro"/>
</dbReference>
<protein>
    <recommendedName>
        <fullName evidence="4">Phosphatidylglycerol/phosphatidylinositol transfer protein</fullName>
    </recommendedName>
</protein>
<keyword evidence="11" id="KW-1185">Reference proteome</keyword>
<feature type="chain" id="PRO_5011004606" description="Phosphatidylglycerol/phosphatidylinositol transfer protein" evidence="8">
    <location>
        <begin position="20"/>
        <end position="192"/>
    </location>
</feature>
<dbReference type="InParanoid" id="A0A1Y1UPY1"/>
<comment type="caution">
    <text evidence="10">The sequence shown here is derived from an EMBL/GenBank/DDBJ whole genome shotgun (WGS) entry which is preliminary data.</text>
</comment>
<dbReference type="Proteomes" id="UP000193218">
    <property type="component" value="Unassembled WGS sequence"/>
</dbReference>
<dbReference type="PANTHER" id="PTHR11306">
    <property type="entry name" value="NIEMANN PICK TYPE C2 PROTEIN NPC2-RELATED"/>
    <property type="match status" value="1"/>
</dbReference>
<evidence type="ECO:0000313" key="10">
    <source>
        <dbReference type="EMBL" id="ORX40120.1"/>
    </source>
</evidence>
<reference evidence="10 11" key="1">
    <citation type="submission" date="2017-03" db="EMBL/GenBank/DDBJ databases">
        <title>Widespread Adenine N6-methylation of Active Genes in Fungi.</title>
        <authorList>
            <consortium name="DOE Joint Genome Institute"/>
            <person name="Mondo S.J."/>
            <person name="Dannebaum R.O."/>
            <person name="Kuo R.C."/>
            <person name="Louie K.B."/>
            <person name="Bewick A.J."/>
            <person name="Labutti K."/>
            <person name="Haridas S."/>
            <person name="Kuo A."/>
            <person name="Salamov A."/>
            <person name="Ahrendt S.R."/>
            <person name="Lau R."/>
            <person name="Bowen B.P."/>
            <person name="Lipzen A."/>
            <person name="Sullivan W."/>
            <person name="Andreopoulos W.B."/>
            <person name="Clum A."/>
            <person name="Lindquist E."/>
            <person name="Daum C."/>
            <person name="Northen T.R."/>
            <person name="Ramamoorthy G."/>
            <person name="Schmitz R.J."/>
            <person name="Gryganskyi A."/>
            <person name="Culley D."/>
            <person name="Magnuson J."/>
            <person name="James T.Y."/>
            <person name="O'Malley M.A."/>
            <person name="Stajich J.E."/>
            <person name="Spatafora J.W."/>
            <person name="Visel A."/>
            <person name="Grigoriev I.V."/>
        </authorList>
    </citation>
    <scope>NUCLEOTIDE SEQUENCE [LARGE SCALE GENOMIC DNA]</scope>
    <source>
        <strain evidence="10 11">NRRL Y-17943</strain>
    </source>
</reference>
<accession>A0A1Y1UPY1</accession>
<comment type="similarity">
    <text evidence="2">Belongs to the NPC2 family.</text>
</comment>
<gene>
    <name evidence="10" type="ORF">BD324DRAFT_616405</name>
</gene>
<keyword evidence="5" id="KW-0813">Transport</keyword>
<evidence type="ECO:0000313" key="11">
    <source>
        <dbReference type="Proteomes" id="UP000193218"/>
    </source>
</evidence>
<evidence type="ECO:0000256" key="3">
    <source>
        <dbReference type="ARBA" id="ARBA00011245"/>
    </source>
</evidence>
<dbReference type="EMBL" id="NBSH01000002">
    <property type="protein sequence ID" value="ORX40120.1"/>
    <property type="molecule type" value="Genomic_DNA"/>
</dbReference>
<evidence type="ECO:0000256" key="6">
    <source>
        <dbReference type="ARBA" id="ARBA00022729"/>
    </source>
</evidence>
<dbReference type="GO" id="GO:0032934">
    <property type="term" value="F:sterol binding"/>
    <property type="evidence" value="ECO:0007669"/>
    <property type="project" value="InterPro"/>
</dbReference>
<dbReference type="InterPro" id="IPR039670">
    <property type="entry name" value="NPC2-like"/>
</dbReference>
<dbReference type="InterPro" id="IPR036846">
    <property type="entry name" value="GM2-AP_sf"/>
</dbReference>
<comment type="subunit">
    <text evidence="3">Monomer.</text>
</comment>
<evidence type="ECO:0000259" key="9">
    <source>
        <dbReference type="SMART" id="SM00737"/>
    </source>
</evidence>
<dbReference type="SUPFAM" id="SSF81296">
    <property type="entry name" value="E set domains"/>
    <property type="match status" value="1"/>
</dbReference>
<dbReference type="RefSeq" id="XP_021873905.1">
    <property type="nucleotide sequence ID" value="XM_022014822.1"/>
</dbReference>
<dbReference type="InterPro" id="IPR003172">
    <property type="entry name" value="ML_dom"/>
</dbReference>
<name>A0A1Y1UPY1_9TREE</name>
<dbReference type="FunFam" id="2.70.220.10:FF:000002">
    <property type="entry name" value="Phosphatidylglycerol/phosphatidylinositol transfer protein"/>
    <property type="match status" value="1"/>
</dbReference>
<dbReference type="CDD" id="cd00917">
    <property type="entry name" value="PG-PI_TP"/>
    <property type="match status" value="1"/>
</dbReference>
<feature type="domain" description="MD-2-related lipid-recognition" evidence="9">
    <location>
        <begin position="61"/>
        <end position="183"/>
    </location>
</feature>
<dbReference type="AlphaFoldDB" id="A0A1Y1UPY1"/>
<dbReference type="Gene3D" id="2.70.220.10">
    <property type="entry name" value="Ganglioside GM2 activator"/>
    <property type="match status" value="2"/>
</dbReference>
<evidence type="ECO:0000256" key="2">
    <source>
        <dbReference type="ARBA" id="ARBA00006370"/>
    </source>
</evidence>
<dbReference type="SMART" id="SM00737">
    <property type="entry name" value="ML"/>
    <property type="match status" value="1"/>
</dbReference>
<keyword evidence="7" id="KW-0445">Lipid transport</keyword>
<evidence type="ECO:0000256" key="1">
    <source>
        <dbReference type="ARBA" id="ARBA00002053"/>
    </source>
</evidence>